<dbReference type="STRING" id="1670800.BSQ44_21365"/>
<keyword evidence="6" id="KW-0282">Flagellum</keyword>
<dbReference type="AlphaFoldDB" id="A0A1L3SWC4"/>
<keyword evidence="7" id="KW-1185">Reference proteome</keyword>
<accession>A0A1L3SWC4</accession>
<dbReference type="GO" id="GO:0005576">
    <property type="term" value="C:extracellular region"/>
    <property type="evidence" value="ECO:0007669"/>
    <property type="project" value="UniProtKB-SubCell"/>
</dbReference>
<dbReference type="KEGG" id="meso:BSQ44_21365"/>
<evidence type="ECO:0000256" key="1">
    <source>
        <dbReference type="ARBA" id="ARBA00005709"/>
    </source>
</evidence>
<dbReference type="Gene3D" id="1.20.1330.10">
    <property type="entry name" value="f41 fragment of flagellin, N-terminal domain"/>
    <property type="match status" value="1"/>
</dbReference>
<evidence type="ECO:0000313" key="6">
    <source>
        <dbReference type="EMBL" id="APH73644.1"/>
    </source>
</evidence>
<dbReference type="InterPro" id="IPR046358">
    <property type="entry name" value="Flagellin_C"/>
</dbReference>
<reference evidence="7" key="1">
    <citation type="submission" date="2016-11" db="EMBL/GenBank/DDBJ databases">
        <title>Mesorhizobium oceanicum sp. nov., isolated from deep seawater in South China Sea.</title>
        <authorList>
            <person name="Fu G.-Y."/>
        </authorList>
    </citation>
    <scope>NUCLEOTIDE SEQUENCE [LARGE SCALE GENOMIC DNA]</scope>
    <source>
        <strain evidence="7">B7</strain>
    </source>
</reference>
<comment type="function">
    <text evidence="3">Flagellin is the subunit protein which polymerizes to form the filaments of bacterial flagella.</text>
</comment>
<feature type="domain" description="Flagellin N-terminal" evidence="4">
    <location>
        <begin position="6"/>
        <end position="140"/>
    </location>
</feature>
<comment type="subcellular location">
    <subcellularLocation>
        <location evidence="3">Secreted</location>
    </subcellularLocation>
    <subcellularLocation>
        <location evidence="3">Bacterial flagellum</location>
    </subcellularLocation>
</comment>
<protein>
    <recommendedName>
        <fullName evidence="3">Flagellin</fullName>
    </recommendedName>
</protein>
<evidence type="ECO:0000259" key="4">
    <source>
        <dbReference type="Pfam" id="PF00669"/>
    </source>
</evidence>
<dbReference type="NCBIfam" id="NF004669">
    <property type="entry name" value="PRK06008.1"/>
    <property type="match status" value="1"/>
</dbReference>
<evidence type="ECO:0000256" key="3">
    <source>
        <dbReference type="RuleBase" id="RU362073"/>
    </source>
</evidence>
<dbReference type="PANTHER" id="PTHR42792:SF1">
    <property type="entry name" value="FLAGELLAR HOOK-ASSOCIATED PROTEIN 3"/>
    <property type="match status" value="1"/>
</dbReference>
<evidence type="ECO:0000313" key="7">
    <source>
        <dbReference type="Proteomes" id="UP000182840"/>
    </source>
</evidence>
<comment type="similarity">
    <text evidence="1 3">Belongs to the bacterial flagellin family.</text>
</comment>
<dbReference type="PANTHER" id="PTHR42792">
    <property type="entry name" value="FLAGELLIN"/>
    <property type="match status" value="1"/>
</dbReference>
<keyword evidence="6" id="KW-0969">Cilium</keyword>
<evidence type="ECO:0000259" key="5">
    <source>
        <dbReference type="Pfam" id="PF00700"/>
    </source>
</evidence>
<dbReference type="InterPro" id="IPR001029">
    <property type="entry name" value="Flagellin_N"/>
</dbReference>
<keyword evidence="3" id="KW-0964">Secreted</keyword>
<gene>
    <name evidence="6" type="ORF">BSQ44_21365</name>
</gene>
<keyword evidence="2 3" id="KW-0975">Bacterial flagellum</keyword>
<dbReference type="RefSeq" id="WP_072607111.1">
    <property type="nucleotide sequence ID" value="NZ_CP018171.1"/>
</dbReference>
<dbReference type="GO" id="GO:0009288">
    <property type="term" value="C:bacterial-type flagellum"/>
    <property type="evidence" value="ECO:0007669"/>
    <property type="project" value="UniProtKB-SubCell"/>
</dbReference>
<organism evidence="6 7">
    <name type="scientific">Aquibium oceanicum</name>
    <dbReference type="NCBI Taxonomy" id="1670800"/>
    <lineage>
        <taxon>Bacteria</taxon>
        <taxon>Pseudomonadati</taxon>
        <taxon>Pseudomonadota</taxon>
        <taxon>Alphaproteobacteria</taxon>
        <taxon>Hyphomicrobiales</taxon>
        <taxon>Phyllobacteriaceae</taxon>
        <taxon>Aquibium</taxon>
    </lineage>
</organism>
<keyword evidence="6" id="KW-0966">Cell projection</keyword>
<proteinExistence type="inferred from homology"/>
<dbReference type="Pfam" id="PF00700">
    <property type="entry name" value="Flagellin_C"/>
    <property type="match status" value="1"/>
</dbReference>
<dbReference type="SUPFAM" id="SSF64518">
    <property type="entry name" value="Phase 1 flagellin"/>
    <property type="match status" value="1"/>
</dbReference>
<dbReference type="GO" id="GO:0005198">
    <property type="term" value="F:structural molecule activity"/>
    <property type="evidence" value="ECO:0007669"/>
    <property type="project" value="UniProtKB-UniRule"/>
</dbReference>
<dbReference type="EMBL" id="CP018171">
    <property type="protein sequence ID" value="APH73644.1"/>
    <property type="molecule type" value="Genomic_DNA"/>
</dbReference>
<name>A0A1L3SWC4_9HYPH</name>
<feature type="domain" description="Flagellin C-terminal" evidence="5">
    <location>
        <begin position="267"/>
        <end position="348"/>
    </location>
</feature>
<dbReference type="OrthoDB" id="8004955at2"/>
<dbReference type="Proteomes" id="UP000182840">
    <property type="component" value="Chromosome"/>
</dbReference>
<dbReference type="InterPro" id="IPR001492">
    <property type="entry name" value="Flagellin"/>
</dbReference>
<dbReference type="Pfam" id="PF00669">
    <property type="entry name" value="Flagellin_N"/>
    <property type="match status" value="1"/>
</dbReference>
<evidence type="ECO:0000256" key="2">
    <source>
        <dbReference type="ARBA" id="ARBA00023143"/>
    </source>
</evidence>
<sequence>MKLSYVSTSSIREALRYSMARMQADLVDGQKEVQSGKVADTGLALGVRTGKTVSLSRDIDRLKAIIDSNTLVASRLTTTQDSLSQISDAASTFLTAMTSASSGNATPETTRQAAVSMLEALTGIVNSSFNGEHIFAGVNTDVVPLADYFASGSPAKAAFDAAFEAKFGFAQSDAAAADITPEEMTAFMEGAASDLFLGDGWSTVWSEATDQGITTRIALNETAETSVSANNEGIRKLVMAATMVANLFEAPLNDQALGTIAKKATLLVGEAMGDIAQTQAKTGFVEQRITQASERITMQSDIFKDFLHDLEGVDPYEASTRVNALISQIETSYALTARIQQLSLTRLLS</sequence>